<evidence type="ECO:0000313" key="1">
    <source>
        <dbReference type="EMBL" id="MBK1617450.1"/>
    </source>
</evidence>
<evidence type="ECO:0008006" key="3">
    <source>
        <dbReference type="Google" id="ProtNLM"/>
    </source>
</evidence>
<proteinExistence type="predicted"/>
<accession>A0A9X0W5X9</accession>
<name>A0A9X0W5X9_9GAMM</name>
<dbReference type="Proteomes" id="UP001138768">
    <property type="component" value="Unassembled WGS sequence"/>
</dbReference>
<sequence length="79" mass="9401">MTMVYAELIEKLERLPDEKRAEVFDFVDYLAARFTSHRAPIVDHWTDQEFADMAMQQALRGMDDDSVIYGDTDLRERWQ</sequence>
<comment type="caution">
    <text evidence="1">The sequence shown here is derived from an EMBL/GenBank/DDBJ whole genome shotgun (WGS) entry which is preliminary data.</text>
</comment>
<organism evidence="1 2">
    <name type="scientific">Lamprobacter modestohalophilus</name>
    <dbReference type="NCBI Taxonomy" id="1064514"/>
    <lineage>
        <taxon>Bacteria</taxon>
        <taxon>Pseudomonadati</taxon>
        <taxon>Pseudomonadota</taxon>
        <taxon>Gammaproteobacteria</taxon>
        <taxon>Chromatiales</taxon>
        <taxon>Chromatiaceae</taxon>
        <taxon>Lamprobacter</taxon>
    </lineage>
</organism>
<dbReference type="EMBL" id="NRRY01000003">
    <property type="protein sequence ID" value="MBK1617450.1"/>
    <property type="molecule type" value="Genomic_DNA"/>
</dbReference>
<keyword evidence="2" id="KW-1185">Reference proteome</keyword>
<dbReference type="AlphaFoldDB" id="A0A9X0W5X9"/>
<protein>
    <recommendedName>
        <fullName evidence="3">DUF2281 domain-containing protein</fullName>
    </recommendedName>
</protein>
<reference evidence="1 2" key="1">
    <citation type="journal article" date="2020" name="Microorganisms">
        <title>Osmotic Adaptation and Compatible Solute Biosynthesis of Phototrophic Bacteria as Revealed from Genome Analyses.</title>
        <authorList>
            <person name="Imhoff J.F."/>
            <person name="Rahn T."/>
            <person name="Kunzel S."/>
            <person name="Keller A."/>
            <person name="Neulinger S.C."/>
        </authorList>
    </citation>
    <scope>NUCLEOTIDE SEQUENCE [LARGE SCALE GENOMIC DNA]</scope>
    <source>
        <strain evidence="1 2">DSM 25653</strain>
    </source>
</reference>
<dbReference type="RefSeq" id="WP_200238574.1">
    <property type="nucleotide sequence ID" value="NZ_NRRY01000003.1"/>
</dbReference>
<gene>
    <name evidence="1" type="ORF">CKO42_03060</name>
</gene>
<evidence type="ECO:0000313" key="2">
    <source>
        <dbReference type="Proteomes" id="UP001138768"/>
    </source>
</evidence>